<reference evidence="1" key="1">
    <citation type="submission" date="2021-01" db="EMBL/GenBank/DDBJ databases">
        <authorList>
            <person name="Corre E."/>
            <person name="Pelletier E."/>
            <person name="Niang G."/>
            <person name="Scheremetjew M."/>
            <person name="Finn R."/>
            <person name="Kale V."/>
            <person name="Holt S."/>
            <person name="Cochrane G."/>
            <person name="Meng A."/>
            <person name="Brown T."/>
            <person name="Cohen L."/>
        </authorList>
    </citation>
    <scope>NUCLEOTIDE SEQUENCE</scope>
    <source>
        <strain evidence="1">CCAP1064/1</strain>
    </source>
</reference>
<evidence type="ECO:0008006" key="2">
    <source>
        <dbReference type="Google" id="ProtNLM"/>
    </source>
</evidence>
<dbReference type="AlphaFoldDB" id="A0A7S0GIB6"/>
<dbReference type="InterPro" id="IPR002495">
    <property type="entry name" value="Glyco_trans_8"/>
</dbReference>
<dbReference type="InterPro" id="IPR029044">
    <property type="entry name" value="Nucleotide-diphossugar_trans"/>
</dbReference>
<sequence>MDNKKRILFLSIICVFISLRLLRSLRGISFPELSENLIYPVENNNNRTSTTRHVLFGLSGNHTGFLAEFEVALKSVLLNGPRDSMDIHIMADEDAFEALYFILHTKANLVNWVKIPWPIHIKVYNIQNLEEGWKHIIESRFAVATNFTSFSLYRHTIGAYYRIFANEVLPPYVDNVLYIDTDVVILGSLEDIWQQQAATDEDILFSWGARMCSGFMILRPKHETELWELYSQAPEPLLKKIIRGRPVVDDQFLLTVVQKEFPQRVGIISPEWDISAADGSWKRDGGKQMQAGMLHFNGGGESKVAYFEEHTFLKDPIWGLVKYYVNMPWSWANFLLTSKLKSGEQSYSVQVSFETRT</sequence>
<organism evidence="1">
    <name type="scientific">Proboscia inermis</name>
    <dbReference type="NCBI Taxonomy" id="420281"/>
    <lineage>
        <taxon>Eukaryota</taxon>
        <taxon>Sar</taxon>
        <taxon>Stramenopiles</taxon>
        <taxon>Ochrophyta</taxon>
        <taxon>Bacillariophyta</taxon>
        <taxon>Coscinodiscophyceae</taxon>
        <taxon>Rhizosoleniophycidae</taxon>
        <taxon>Rhizosoleniales</taxon>
        <taxon>Rhizosoleniaceae</taxon>
        <taxon>Proboscia</taxon>
    </lineage>
</organism>
<dbReference type="Pfam" id="PF01501">
    <property type="entry name" value="Glyco_transf_8"/>
    <property type="match status" value="1"/>
</dbReference>
<proteinExistence type="predicted"/>
<protein>
    <recommendedName>
        <fullName evidence="2">Hexosyltransferase</fullName>
    </recommendedName>
</protein>
<dbReference type="Gene3D" id="3.90.550.10">
    <property type="entry name" value="Spore Coat Polysaccharide Biosynthesis Protein SpsA, Chain A"/>
    <property type="match status" value="1"/>
</dbReference>
<gene>
    <name evidence="1" type="ORF">PINE0816_LOCUS18195</name>
</gene>
<dbReference type="EMBL" id="HBEL01039203">
    <property type="protein sequence ID" value="CAD8422039.1"/>
    <property type="molecule type" value="Transcribed_RNA"/>
</dbReference>
<evidence type="ECO:0000313" key="1">
    <source>
        <dbReference type="EMBL" id="CAD8422039.1"/>
    </source>
</evidence>
<dbReference type="GO" id="GO:0016757">
    <property type="term" value="F:glycosyltransferase activity"/>
    <property type="evidence" value="ECO:0007669"/>
    <property type="project" value="InterPro"/>
</dbReference>
<accession>A0A7S0GIB6</accession>
<dbReference type="SUPFAM" id="SSF53448">
    <property type="entry name" value="Nucleotide-diphospho-sugar transferases"/>
    <property type="match status" value="1"/>
</dbReference>
<name>A0A7S0GIB6_9STRA</name>